<comment type="caution">
    <text evidence="2">The sequence shown here is derived from an EMBL/GenBank/DDBJ whole genome shotgun (WGS) entry which is preliminary data.</text>
</comment>
<dbReference type="Pfam" id="PF00455">
    <property type="entry name" value="DeoRC"/>
    <property type="match status" value="1"/>
</dbReference>
<dbReference type="Proteomes" id="UP001157091">
    <property type="component" value="Unassembled WGS sequence"/>
</dbReference>
<evidence type="ECO:0000259" key="1">
    <source>
        <dbReference type="Pfam" id="PF00455"/>
    </source>
</evidence>
<keyword evidence="3" id="KW-1185">Reference proteome</keyword>
<protein>
    <recommendedName>
        <fullName evidence="1">DeoR-like transcriptional repressor C-terminal sensor domain-containing protein</fullName>
    </recommendedName>
</protein>
<dbReference type="InterPro" id="IPR037171">
    <property type="entry name" value="NagB/RpiA_transferase-like"/>
</dbReference>
<reference evidence="3" key="1">
    <citation type="journal article" date="2019" name="Int. J. Syst. Evol. Microbiol.">
        <title>The Global Catalogue of Microorganisms (GCM) 10K type strain sequencing project: providing services to taxonomists for standard genome sequencing and annotation.</title>
        <authorList>
            <consortium name="The Broad Institute Genomics Platform"/>
            <consortium name="The Broad Institute Genome Sequencing Center for Infectious Disease"/>
            <person name="Wu L."/>
            <person name="Ma J."/>
        </authorList>
    </citation>
    <scope>NUCLEOTIDE SEQUENCE [LARGE SCALE GENOMIC DNA]</scope>
    <source>
        <strain evidence="3">NBRC 106348</strain>
    </source>
</reference>
<dbReference type="PANTHER" id="PTHR30363">
    <property type="entry name" value="HTH-TYPE TRANSCRIPTIONAL REGULATOR SRLR-RELATED"/>
    <property type="match status" value="1"/>
</dbReference>
<proteinExistence type="predicted"/>
<gene>
    <name evidence="2" type="ORF">GCM10025864_02910</name>
</gene>
<dbReference type="EMBL" id="BSUK01000001">
    <property type="protein sequence ID" value="GMA22532.1"/>
    <property type="molecule type" value="Genomic_DNA"/>
</dbReference>
<organism evidence="2 3">
    <name type="scientific">Luteimicrobium album</name>
    <dbReference type="NCBI Taxonomy" id="1054550"/>
    <lineage>
        <taxon>Bacteria</taxon>
        <taxon>Bacillati</taxon>
        <taxon>Actinomycetota</taxon>
        <taxon>Actinomycetes</taxon>
        <taxon>Micrococcales</taxon>
        <taxon>Luteimicrobium</taxon>
    </lineage>
</organism>
<dbReference type="InterPro" id="IPR050313">
    <property type="entry name" value="Carb_Metab_HTH_regulators"/>
</dbReference>
<sequence length="118" mass="12179">MLIGGERTPSDALVGPLAEAALATLRVDVAFLGAHGISPNAGLTTPNLAESATDRALVASAAQVVVLADHTKWRATGLSRWAALDDVDVLVTDDGLSEPDQAEARELVGRLVVAEVAR</sequence>
<evidence type="ECO:0000313" key="2">
    <source>
        <dbReference type="EMBL" id="GMA22532.1"/>
    </source>
</evidence>
<dbReference type="InterPro" id="IPR014036">
    <property type="entry name" value="DeoR-like_C"/>
</dbReference>
<evidence type="ECO:0000313" key="3">
    <source>
        <dbReference type="Proteomes" id="UP001157091"/>
    </source>
</evidence>
<feature type="domain" description="DeoR-like transcriptional repressor C-terminal sensor" evidence="1">
    <location>
        <begin position="2"/>
        <end position="93"/>
    </location>
</feature>
<name>A0ABQ6HX40_9MICO</name>
<dbReference type="SUPFAM" id="SSF100950">
    <property type="entry name" value="NagB/RpiA/CoA transferase-like"/>
    <property type="match status" value="1"/>
</dbReference>
<dbReference type="PANTHER" id="PTHR30363:SF44">
    <property type="entry name" value="AGA OPERON TRANSCRIPTIONAL REPRESSOR-RELATED"/>
    <property type="match status" value="1"/>
</dbReference>
<accession>A0ABQ6HX40</accession>
<dbReference type="SMART" id="SM01134">
    <property type="entry name" value="DeoRC"/>
    <property type="match status" value="1"/>
</dbReference>